<accession>A0A060H4I5</accession>
<dbReference type="EMBL" id="CP006696">
    <property type="protein sequence ID" value="AIC10240.1"/>
    <property type="molecule type" value="Genomic_DNA"/>
</dbReference>
<dbReference type="PATRIC" id="fig|155920.8.peg.1562"/>
<dbReference type="EMBL" id="CP006696">
    <property type="protein sequence ID" value="AIC10012.1"/>
    <property type="molecule type" value="Genomic_DNA"/>
</dbReference>
<keyword evidence="1" id="KW-0812">Transmembrane</keyword>
<evidence type="ECO:0000256" key="1">
    <source>
        <dbReference type="SAM" id="Phobius"/>
    </source>
</evidence>
<feature type="transmembrane region" description="Helical" evidence="1">
    <location>
        <begin position="302"/>
        <end position="321"/>
    </location>
</feature>
<dbReference type="AlphaFoldDB" id="A0A060H4I5"/>
<keyword evidence="1" id="KW-0472">Membrane</keyword>
<gene>
    <name evidence="2" type="ORF">D934_06710</name>
    <name evidence="3" type="ORF">D934_08600</name>
</gene>
<name>A0A060H4I5_XYLFS</name>
<protein>
    <recommendedName>
        <fullName evidence="5">Phage-related protein</fullName>
    </recommendedName>
</protein>
<dbReference type="Proteomes" id="UP000027215">
    <property type="component" value="Chromosome"/>
</dbReference>
<dbReference type="HOGENOM" id="CLU_036170_0_0_6"/>
<dbReference type="RefSeq" id="WP_020851659.1">
    <property type="nucleotide sequence ID" value="NZ_CP006696.1"/>
</dbReference>
<evidence type="ECO:0000313" key="2">
    <source>
        <dbReference type="EMBL" id="AIC10012.1"/>
    </source>
</evidence>
<evidence type="ECO:0000313" key="4">
    <source>
        <dbReference type="Proteomes" id="UP000027215"/>
    </source>
</evidence>
<feature type="transmembrane region" description="Helical" evidence="1">
    <location>
        <begin position="406"/>
        <end position="424"/>
    </location>
</feature>
<feature type="transmembrane region" description="Helical" evidence="1">
    <location>
        <begin position="352"/>
        <end position="370"/>
    </location>
</feature>
<reference evidence="3 4" key="1">
    <citation type="submission" date="2013-08" db="EMBL/GenBank/DDBJ databases">
        <authorList>
            <person name="Stouthamer R."/>
            <person name="Nunney L."/>
        </authorList>
    </citation>
    <scope>NUCLEOTIDE SEQUENCE [LARGE SCALE GENOMIC DNA]</scope>
    <source>
        <strain evidence="3">Ann-1</strain>
        <strain evidence="4">ann-1</strain>
    </source>
</reference>
<proteinExistence type="predicted"/>
<keyword evidence="1" id="KW-1133">Transmembrane helix</keyword>
<sequence>MILDEFLIRLGAVADTSGFNTFSTGLTRVTGLVTVAAAAMGGALAGMNRFVGSALSELNALNSASQRTGASLSLLQELGYAARLNGSSVEASTRSIESLSQKIGEAANGVGRGAMLFQKLGLQARQADGSVKSVGDMLGDVQEKIRGLSAPQQQSILANLGMDATMLQTLRLSREELNGVFQEAHDLGVITADGADTALDYGDAMERLRVVLGALRTNIAIGVAPAFIRLIEHSKHWLIANKEQLRDGIGKVVKILIAAGTAVWNVIRAVNSAVNQTIGWKAALLAVGAVLARAFALNPLTWLIAGIVALVALVDDFITYLDGGESLLGAFWGPLITYAKRAKAVMEDLTPALKALGVLLAGLAIGHVVSHIGRLVGAGRTLALWLAGPLVKALQVAALALRAAFLSNPIGVVIASVALLAYAIHTHFDTIKQAVGTAWDWCTRTTNAAFGSIQHTLQEAAAAAKTIWASVKDACALAFSHSIASADSAVNRLRTVFSAMGSRISAALTSAFDTIMTLWDRTVGRIAQGAERIKGFFRAIAPTLKQAGRDTQDVAQRVNAQVQAAQTTARHAAAQAATPARSQPNVHSQQDVKIDIHTADPILAGRQAAADINRHHQMALRHTGSAVAF</sequence>
<dbReference type="KEGG" id="xfs:D934_06710"/>
<evidence type="ECO:0008006" key="5">
    <source>
        <dbReference type="Google" id="ProtNLM"/>
    </source>
</evidence>
<evidence type="ECO:0000313" key="3">
    <source>
        <dbReference type="EMBL" id="AIC10240.1"/>
    </source>
</evidence>
<organism evidence="3 4">
    <name type="scientific">Xylella fastidiosa subsp. sandyi Ann-1</name>
    <dbReference type="NCBI Taxonomy" id="155920"/>
    <lineage>
        <taxon>Bacteria</taxon>
        <taxon>Pseudomonadati</taxon>
        <taxon>Pseudomonadota</taxon>
        <taxon>Gammaproteobacteria</taxon>
        <taxon>Lysobacterales</taxon>
        <taxon>Lysobacteraceae</taxon>
        <taxon>Xylella</taxon>
    </lineage>
</organism>
<dbReference type="KEGG" id="xfs:D934_08600"/>